<dbReference type="Proteomes" id="UP000008743">
    <property type="component" value="Unassembled WGS sequence"/>
</dbReference>
<gene>
    <name evidence="2" type="ORF">CAOG_009755</name>
</gene>
<feature type="compositionally biased region" description="Low complexity" evidence="1">
    <location>
        <begin position="1"/>
        <end position="20"/>
    </location>
</feature>
<evidence type="ECO:0000313" key="3">
    <source>
        <dbReference type="Proteomes" id="UP000008743"/>
    </source>
</evidence>
<organism evidence="2 3">
    <name type="scientific">Capsaspora owczarzaki (strain ATCC 30864)</name>
    <dbReference type="NCBI Taxonomy" id="595528"/>
    <lineage>
        <taxon>Eukaryota</taxon>
        <taxon>Filasterea</taxon>
        <taxon>Capsaspora</taxon>
    </lineage>
</organism>
<dbReference type="AlphaFoldDB" id="A0A0D2VRJ4"/>
<feature type="region of interest" description="Disordered" evidence="1">
    <location>
        <begin position="87"/>
        <end position="111"/>
    </location>
</feature>
<dbReference type="InParanoid" id="A0A0D2VRJ4"/>
<reference evidence="3" key="1">
    <citation type="submission" date="2011-02" db="EMBL/GenBank/DDBJ databases">
        <title>The Genome Sequence of Capsaspora owczarzaki ATCC 30864.</title>
        <authorList>
            <person name="Russ C."/>
            <person name="Cuomo C."/>
            <person name="Burger G."/>
            <person name="Gray M.W."/>
            <person name="Holland P.W.H."/>
            <person name="King N."/>
            <person name="Lang F.B.F."/>
            <person name="Roger A.J."/>
            <person name="Ruiz-Trillo I."/>
            <person name="Young S.K."/>
            <person name="Zeng Q."/>
            <person name="Gargeya S."/>
            <person name="Alvarado L."/>
            <person name="Berlin A."/>
            <person name="Chapman S.B."/>
            <person name="Chen Z."/>
            <person name="Freedman E."/>
            <person name="Gellesch M."/>
            <person name="Goldberg J."/>
            <person name="Griggs A."/>
            <person name="Gujja S."/>
            <person name="Heilman E."/>
            <person name="Heiman D."/>
            <person name="Howarth C."/>
            <person name="Mehta T."/>
            <person name="Neiman D."/>
            <person name="Pearson M."/>
            <person name="Roberts A."/>
            <person name="Saif S."/>
            <person name="Shea T."/>
            <person name="Shenoy N."/>
            <person name="Sisk P."/>
            <person name="Stolte C."/>
            <person name="Sykes S."/>
            <person name="White J."/>
            <person name="Yandava C."/>
            <person name="Haas B."/>
            <person name="Nusbaum C."/>
            <person name="Birren B."/>
        </authorList>
    </citation>
    <scope>NUCLEOTIDE SEQUENCE</scope>
    <source>
        <strain evidence="3">ATCC 30864</strain>
    </source>
</reference>
<evidence type="ECO:0000313" key="2">
    <source>
        <dbReference type="EMBL" id="KJE93497.1"/>
    </source>
</evidence>
<feature type="compositionally biased region" description="Polar residues" evidence="1">
    <location>
        <begin position="94"/>
        <end position="104"/>
    </location>
</feature>
<proteinExistence type="predicted"/>
<feature type="region of interest" description="Disordered" evidence="1">
    <location>
        <begin position="1"/>
        <end position="36"/>
    </location>
</feature>
<name>A0A0D2VRJ4_CAPO3</name>
<protein>
    <submittedName>
        <fullName evidence="2">Uncharacterized protein</fullName>
    </submittedName>
</protein>
<evidence type="ECO:0000256" key="1">
    <source>
        <dbReference type="SAM" id="MobiDB-lite"/>
    </source>
</evidence>
<sequence>MESESPLAVAAASVAVASSTSPPPSDLPAHRNTPPAAIAAGTSATVSCRSPSCAAIRRQLETCILENDMMRETIATLRALLSAEHSAAVPGAANQGNRSMQDVQHQILRLP</sequence>
<accession>A0A0D2VRJ4</accession>
<keyword evidence="3" id="KW-1185">Reference proteome</keyword>
<dbReference type="EMBL" id="KE346365">
    <property type="protein sequence ID" value="KJE93497.1"/>
    <property type="molecule type" value="Genomic_DNA"/>
</dbReference>